<comment type="caution">
    <text evidence="1">The sequence shown here is derived from an EMBL/GenBank/DDBJ whole genome shotgun (WGS) entry which is preliminary data.</text>
</comment>
<protein>
    <submittedName>
        <fullName evidence="1">Uncharacterized protein</fullName>
    </submittedName>
</protein>
<evidence type="ECO:0000313" key="1">
    <source>
        <dbReference type="EMBL" id="OLU44364.1"/>
    </source>
</evidence>
<dbReference type="RefSeq" id="WP_076342253.1">
    <property type="nucleotide sequence ID" value="NZ_CAJTMI010000004.1"/>
</dbReference>
<sequence length="103" mass="11518">MSTFFQRVGQDLEKAKKSFDSYLSNIDGDTQAKQLKEEQEKAVAKISEQLMANLSKDGLSQEQLSAFQKELDQALNALKEQCFESGFSEGYYQGALTGSSEFE</sequence>
<name>A0A1U7NK35_9FIRM</name>
<organism evidence="1 2">
    <name type="scientific">Dubosiella newyorkensis</name>
    <dbReference type="NCBI Taxonomy" id="1862672"/>
    <lineage>
        <taxon>Bacteria</taxon>
        <taxon>Bacillati</taxon>
        <taxon>Bacillota</taxon>
        <taxon>Erysipelotrichia</taxon>
        <taxon>Erysipelotrichales</taxon>
        <taxon>Erysipelotrichaceae</taxon>
        <taxon>Dubosiella</taxon>
    </lineage>
</organism>
<dbReference type="STRING" id="1862672.BO225_10795"/>
<keyword evidence="2" id="KW-1185">Reference proteome</keyword>
<reference evidence="1 2" key="1">
    <citation type="submission" date="2016-11" db="EMBL/GenBank/DDBJ databases">
        <title>Description of two novel members of the family Erysipelotrichaceae: Ileibacterium lipovorans gen. nov., sp. nov. and Dubosiella newyorkensis, gen. nov., sp. nov.</title>
        <authorList>
            <person name="Cox L.M."/>
            <person name="Sohn J."/>
            <person name="Tyrrell K.L."/>
            <person name="Citron D.M."/>
            <person name="Lawson P.A."/>
            <person name="Patel N.B."/>
            <person name="Iizumi T."/>
            <person name="Perez-Perez G.I."/>
            <person name="Goldstein E.J."/>
            <person name="Blaser M.J."/>
        </authorList>
    </citation>
    <scope>NUCLEOTIDE SEQUENCE [LARGE SCALE GENOMIC DNA]</scope>
    <source>
        <strain evidence="1 2">NYU-BL-A4</strain>
    </source>
</reference>
<accession>A0A1U7NK35</accession>
<dbReference type="Proteomes" id="UP000186705">
    <property type="component" value="Unassembled WGS sequence"/>
</dbReference>
<dbReference type="AlphaFoldDB" id="A0A1U7NK35"/>
<proteinExistence type="predicted"/>
<evidence type="ECO:0000313" key="2">
    <source>
        <dbReference type="Proteomes" id="UP000186705"/>
    </source>
</evidence>
<dbReference type="EMBL" id="MPKA01000113">
    <property type="protein sequence ID" value="OLU44364.1"/>
    <property type="molecule type" value="Genomic_DNA"/>
</dbReference>
<gene>
    <name evidence="1" type="ORF">BO225_10795</name>
</gene>
<dbReference type="GeneID" id="78276423"/>